<feature type="transmembrane region" description="Helical" evidence="1">
    <location>
        <begin position="76"/>
        <end position="99"/>
    </location>
</feature>
<name>A0A4R1G0H2_9PAST</name>
<dbReference type="Proteomes" id="UP000294702">
    <property type="component" value="Unassembled WGS sequence"/>
</dbReference>
<keyword evidence="1" id="KW-0472">Membrane</keyword>
<organism evidence="2 3">
    <name type="scientific">Volucribacter psittacicida</name>
    <dbReference type="NCBI Taxonomy" id="203482"/>
    <lineage>
        <taxon>Bacteria</taxon>
        <taxon>Pseudomonadati</taxon>
        <taxon>Pseudomonadota</taxon>
        <taxon>Gammaproteobacteria</taxon>
        <taxon>Pasteurellales</taxon>
        <taxon>Pasteurellaceae</taxon>
        <taxon>Volucribacter</taxon>
    </lineage>
</organism>
<gene>
    <name evidence="2" type="ORF">EV694_0141</name>
</gene>
<proteinExistence type="predicted"/>
<reference evidence="2 3" key="1">
    <citation type="submission" date="2019-03" db="EMBL/GenBank/DDBJ databases">
        <title>Genomic Encyclopedia of Type Strains, Phase IV (KMG-IV): sequencing the most valuable type-strain genomes for metagenomic binning, comparative biology and taxonomic classification.</title>
        <authorList>
            <person name="Goeker M."/>
        </authorList>
    </citation>
    <scope>NUCLEOTIDE SEQUENCE [LARGE SCALE GENOMIC DNA]</scope>
    <source>
        <strain evidence="2 3">DSM 15534</strain>
    </source>
</reference>
<dbReference type="RefSeq" id="WP_132687842.1">
    <property type="nucleotide sequence ID" value="NZ_SMFT01000001.1"/>
</dbReference>
<dbReference type="InterPro" id="IPR009937">
    <property type="entry name" value="Phage_holin_3_6"/>
</dbReference>
<evidence type="ECO:0000313" key="2">
    <source>
        <dbReference type="EMBL" id="TCK01527.1"/>
    </source>
</evidence>
<keyword evidence="1" id="KW-0812">Transmembrane</keyword>
<protein>
    <submittedName>
        <fullName evidence="2">Putative membrane protein YqjE</fullName>
    </submittedName>
</protein>
<keyword evidence="3" id="KW-1185">Reference proteome</keyword>
<evidence type="ECO:0000256" key="1">
    <source>
        <dbReference type="SAM" id="Phobius"/>
    </source>
</evidence>
<dbReference type="AlphaFoldDB" id="A0A4R1G0H2"/>
<comment type="caution">
    <text evidence="2">The sequence shown here is derived from an EMBL/GenBank/DDBJ whole genome shotgun (WGS) entry which is preliminary data.</text>
</comment>
<dbReference type="EMBL" id="SMFT01000001">
    <property type="protein sequence ID" value="TCK01527.1"/>
    <property type="molecule type" value="Genomic_DNA"/>
</dbReference>
<dbReference type="OrthoDB" id="5690744at2"/>
<accession>A0A4R1G0H2</accession>
<evidence type="ECO:0000313" key="3">
    <source>
        <dbReference type="Proteomes" id="UP000294702"/>
    </source>
</evidence>
<feature type="transmembrane region" description="Helical" evidence="1">
    <location>
        <begin position="40"/>
        <end position="70"/>
    </location>
</feature>
<dbReference type="Pfam" id="PF07332">
    <property type="entry name" value="Phage_holin_3_6"/>
    <property type="match status" value="1"/>
</dbReference>
<keyword evidence="1" id="KW-1133">Transmembrane helix</keyword>
<sequence length="134" mass="15445">MQAIQNIKKSIKNVFMTSLELLHVRLEMARIELTQQKERLIFTLILTFTSLILMLIALMSGLFGLNALIIDPQNKIKIFFAISAIALLIIFCLALMIIYSLRKQRRFMAETLNELKLDIVALKKLANRSHLDNE</sequence>